<feature type="domain" description="Zinc knuckle" evidence="7">
    <location>
        <begin position="1344"/>
        <end position="1368"/>
    </location>
</feature>
<dbReference type="GO" id="GO:0017025">
    <property type="term" value="F:TBP-class protein binding"/>
    <property type="evidence" value="ECO:0007669"/>
    <property type="project" value="InterPro"/>
</dbReference>
<evidence type="ECO:0000256" key="3">
    <source>
        <dbReference type="ARBA" id="ARBA00023163"/>
    </source>
</evidence>
<accession>A0A1D2VNU6</accession>
<dbReference type="GO" id="GO:0051123">
    <property type="term" value="P:RNA polymerase II preinitiation complex assembly"/>
    <property type="evidence" value="ECO:0007669"/>
    <property type="project" value="TreeGrafter"/>
</dbReference>
<evidence type="ECO:0000313" key="8">
    <source>
        <dbReference type="EMBL" id="ODV63264.1"/>
    </source>
</evidence>
<dbReference type="Pfam" id="PF12157">
    <property type="entry name" value="DUF3591"/>
    <property type="match status" value="1"/>
</dbReference>
<evidence type="ECO:0008006" key="10">
    <source>
        <dbReference type="Google" id="ProtNLM"/>
    </source>
</evidence>
<feature type="region of interest" description="Disordered" evidence="5">
    <location>
        <begin position="60"/>
        <end position="93"/>
    </location>
</feature>
<dbReference type="InterPro" id="IPR041670">
    <property type="entry name" value="Znf-CCHC_6"/>
</dbReference>
<feature type="region of interest" description="Disordered" evidence="5">
    <location>
        <begin position="1226"/>
        <end position="1255"/>
    </location>
</feature>
<feature type="compositionally biased region" description="Basic residues" evidence="5">
    <location>
        <begin position="1228"/>
        <end position="1243"/>
    </location>
</feature>
<protein>
    <recommendedName>
        <fullName evidence="10">Transcription initiation factor TFIID subunit 1 histone acetyltransferase domain-containing protein</fullName>
    </recommendedName>
</protein>
<comment type="subcellular location">
    <subcellularLocation>
        <location evidence="1">Nucleus</location>
    </subcellularLocation>
</comment>
<keyword evidence="9" id="KW-1185">Reference proteome</keyword>
<feature type="compositionally biased region" description="Polar residues" evidence="5">
    <location>
        <begin position="80"/>
        <end position="91"/>
    </location>
</feature>
<evidence type="ECO:0000256" key="4">
    <source>
        <dbReference type="ARBA" id="ARBA00023242"/>
    </source>
</evidence>
<evidence type="ECO:0000256" key="1">
    <source>
        <dbReference type="ARBA" id="ARBA00004123"/>
    </source>
</evidence>
<dbReference type="InParanoid" id="A0A1D2VNU6"/>
<feature type="compositionally biased region" description="Basic and acidic residues" evidence="5">
    <location>
        <begin position="960"/>
        <end position="974"/>
    </location>
</feature>
<feature type="domain" description="Transcription initiation factor TFIID subunit 1 histone acetyltransferase" evidence="6">
    <location>
        <begin position="571"/>
        <end position="1097"/>
    </location>
</feature>
<keyword evidence="4" id="KW-0539">Nucleus</keyword>
<reference evidence="9" key="1">
    <citation type="submission" date="2016-05" db="EMBL/GenBank/DDBJ databases">
        <title>Comparative genomics of biotechnologically important yeasts.</title>
        <authorList>
            <consortium name="DOE Joint Genome Institute"/>
            <person name="Riley R."/>
            <person name="Haridas S."/>
            <person name="Wolfe K.H."/>
            <person name="Lopes M.R."/>
            <person name="Hittinger C.T."/>
            <person name="Goker M."/>
            <person name="Salamov A."/>
            <person name="Wisecaver J."/>
            <person name="Long T.M."/>
            <person name="Aerts A.L."/>
            <person name="Barry K."/>
            <person name="Choi C."/>
            <person name="Clum A."/>
            <person name="Coughlan A.Y."/>
            <person name="Deshpande S."/>
            <person name="Douglass A.P."/>
            <person name="Hanson S.J."/>
            <person name="Klenk H.-P."/>
            <person name="Labutti K."/>
            <person name="Lapidus A."/>
            <person name="Lindquist E."/>
            <person name="Lipzen A."/>
            <person name="Meier-Kolthoff J.P."/>
            <person name="Ohm R.A."/>
            <person name="Otillar R.P."/>
            <person name="Pangilinan J."/>
            <person name="Peng Y."/>
            <person name="Rokas A."/>
            <person name="Rosa C.A."/>
            <person name="Scheuner C."/>
            <person name="Sibirny A.A."/>
            <person name="Slot J.C."/>
            <person name="Stielow J.B."/>
            <person name="Sun H."/>
            <person name="Kurtzman C.P."/>
            <person name="Blackwell M."/>
            <person name="Grigoriev I.V."/>
            <person name="Jeffries T.W."/>
        </authorList>
    </citation>
    <scope>NUCLEOTIDE SEQUENCE [LARGE SCALE GENOMIC DNA]</scope>
    <source>
        <strain evidence="9">DSM 1968</strain>
    </source>
</reference>
<dbReference type="GeneID" id="30968469"/>
<sequence length="1378" mass="156938">MSNSHSASTTSKKKNVIAKDDVLNSLLTQVDGFNPSDAFNLSAFDPSKLVASGSTKHAANAIDFEDEDELADDDEPLLENSDNADSTNPKSNIDELATDSFFKSLQDEPFFFNQNSSQNFMNDDFTSLFGDTTAISIQNSSQNLNKTASNTDINHTTNNTKVPFEGLHLPSTHGITDFSSFSHSNNNNIIIGTNTNNKNNNSSKNNINNNNYNDHNFNLITNEESFQKKKQELLHQKELQRLRELKKNDFYLSYYYPGFNKNSKKLPLSSLFGSKPYFFKNSIANLNKDNAKPLIPTKINMEIDIDQIKIFNKTQSSNIKQVNQSAQINDDSYLGQKIIHLDDLDYYNIYLNSDDKNTINKKIDSADNEISKINTKNHNKIENNFKILEKHPKSNSHFDSHSLRKKQKIIPDIVTNDLILATSNWDDTMIFGIDDLDDSYQLLDSATQKNTSIKIQQNSTNTNTNTTSNNISILEDRFPYDNSFDESDYDLIELDENSQTDNDDIEEHNYFKKEPKLKLDLNDSKLLFLSDSIKKISKSRFHSTRRNQINKRDPQLLSQIPINEKQLAMRFNFSNDTQYQILNENYHSKIRTTIGNLQIDHSAPALKLQSPYYPVKLTKQEMRYFHRPRFLIRSNTVMKFSKVKLRKRKTYKNKDIKEVFNKTADLSLGDSLNYVLLEYSEEMPLILSKFGMGSKIINYYRKITKEDTKRPKLPIGETQVLGVQDRSPFWNFGFVNNGQIVPTLYNKMVRSPIFRHEAKSTDFLLIRQITHGQNARYFLRSIPFLFVVGQLFPVVEVPSPHSRKVTAVSKNRLKMIVFRALNKSEYHRLSLRDISSHFPDQNDMQNRQRLKEFMEYQRTGFDQGFWKIKNNDIVLPEFEEIRSMITPEDITLLESMQVGQQYNEDSLLYNISRISLENFEGLIRFINDNNGGDFLKNKNWKLTISQINQLQKALNDIKNSDENERNEHSNDHNENNNSNSNYNDEDEKAPWNLTKNFIIATQGKAMLQIHGEMDPTGISEGFSFLKTSMKGGFKTLDEYSSNSPFVGTPGNNSGSNSNKKEGSSKGGKSGHSYSIASQQKAYDDEIKRVWESQARSLSNDNINEIIENQQNLSNQLRFLRFEANRIKHEKVLKITRLIKDSNGMLQRKAEVIKDSRIINAYLLRKEEQFQEKLLLLSSGGSGHALGLGLGSGTGNLYDFDLNNIKAPSNLNEKKILEQHLEILEAERKKKGSGQGRGRRKRGNIKSNSGVNLNSRLTSDDINRVGVSHGEGDMYGNNSIESNVNEGIGNNGSMIEDGALSSLGVNTTYESSNGLGSREETAESFDKLGMAKSGKGIGKGRNTNRKCATCGAVGHIKTNKNCPFYYTKGPGRKDTEIDR</sequence>
<organism evidence="8 9">
    <name type="scientific">Ascoidea rubescens DSM 1968</name>
    <dbReference type="NCBI Taxonomy" id="1344418"/>
    <lineage>
        <taxon>Eukaryota</taxon>
        <taxon>Fungi</taxon>
        <taxon>Dikarya</taxon>
        <taxon>Ascomycota</taxon>
        <taxon>Saccharomycotina</taxon>
        <taxon>Saccharomycetes</taxon>
        <taxon>Ascoideaceae</taxon>
        <taxon>Ascoidea</taxon>
    </lineage>
</organism>
<feature type="compositionally biased region" description="Acidic residues" evidence="5">
    <location>
        <begin position="63"/>
        <end position="77"/>
    </location>
</feature>
<feature type="region of interest" description="Disordered" evidence="5">
    <location>
        <begin position="1042"/>
        <end position="1077"/>
    </location>
</feature>
<dbReference type="RefSeq" id="XP_020049571.1">
    <property type="nucleotide sequence ID" value="XM_020194833.1"/>
</dbReference>
<dbReference type="PANTHER" id="PTHR13900:SF0">
    <property type="entry name" value="TRANSCRIPTION INITIATION FACTOR TFIID SUBUNIT 1"/>
    <property type="match status" value="1"/>
</dbReference>
<dbReference type="FunCoup" id="A0A1D2VNU6">
    <property type="interactions" value="428"/>
</dbReference>
<keyword evidence="3" id="KW-0804">Transcription</keyword>
<dbReference type="Pfam" id="PF15288">
    <property type="entry name" value="zf-CCHC_6"/>
    <property type="match status" value="1"/>
</dbReference>
<evidence type="ECO:0000256" key="5">
    <source>
        <dbReference type="SAM" id="MobiDB-lite"/>
    </source>
</evidence>
<evidence type="ECO:0000259" key="6">
    <source>
        <dbReference type="Pfam" id="PF12157"/>
    </source>
</evidence>
<dbReference type="InterPro" id="IPR040240">
    <property type="entry name" value="TAF1"/>
</dbReference>
<evidence type="ECO:0000313" key="9">
    <source>
        <dbReference type="Proteomes" id="UP000095038"/>
    </source>
</evidence>
<proteinExistence type="predicted"/>
<keyword evidence="2" id="KW-0805">Transcription regulation</keyword>
<evidence type="ECO:0000256" key="2">
    <source>
        <dbReference type="ARBA" id="ARBA00023015"/>
    </source>
</evidence>
<dbReference type="InterPro" id="IPR022591">
    <property type="entry name" value="TAF1_HAT_dom"/>
</dbReference>
<feature type="region of interest" description="Disordered" evidence="5">
    <location>
        <begin position="960"/>
        <end position="987"/>
    </location>
</feature>
<dbReference type="GO" id="GO:0004402">
    <property type="term" value="F:histone acetyltransferase activity"/>
    <property type="evidence" value="ECO:0007669"/>
    <property type="project" value="InterPro"/>
</dbReference>
<dbReference type="OrthoDB" id="5752at2759"/>
<dbReference type="STRING" id="1344418.A0A1D2VNU6"/>
<dbReference type="GO" id="GO:0005669">
    <property type="term" value="C:transcription factor TFIID complex"/>
    <property type="evidence" value="ECO:0007669"/>
    <property type="project" value="InterPro"/>
</dbReference>
<dbReference type="PANTHER" id="PTHR13900">
    <property type="entry name" value="TRANSCRIPTION INITIATION FACTOR TFIID"/>
    <property type="match status" value="1"/>
</dbReference>
<gene>
    <name evidence="8" type="ORF">ASCRUDRAFT_83243</name>
</gene>
<dbReference type="Proteomes" id="UP000095038">
    <property type="component" value="Unassembled WGS sequence"/>
</dbReference>
<feature type="compositionally biased region" description="Polar residues" evidence="5">
    <location>
        <begin position="1246"/>
        <end position="1255"/>
    </location>
</feature>
<evidence type="ECO:0000259" key="7">
    <source>
        <dbReference type="Pfam" id="PF15288"/>
    </source>
</evidence>
<name>A0A1D2VNU6_9ASCO</name>
<dbReference type="GO" id="GO:0016251">
    <property type="term" value="F:RNA polymerase II general transcription initiation factor activity"/>
    <property type="evidence" value="ECO:0007669"/>
    <property type="project" value="InterPro"/>
</dbReference>
<dbReference type="EMBL" id="KV454475">
    <property type="protein sequence ID" value="ODV63264.1"/>
    <property type="molecule type" value="Genomic_DNA"/>
</dbReference>